<dbReference type="InterPro" id="IPR046900">
    <property type="entry name" value="ABC-3C_MC7"/>
</dbReference>
<dbReference type="Proteomes" id="UP000260680">
    <property type="component" value="Unassembled WGS sequence"/>
</dbReference>
<reference evidence="1 2" key="1">
    <citation type="submission" date="2018-07" db="EMBL/GenBank/DDBJ databases">
        <title>New species, Clostridium PI-S10-A1B.</title>
        <authorList>
            <person name="Krishna G."/>
            <person name="Summeta K."/>
            <person name="Shikha S."/>
            <person name="Prabhu P.B."/>
            <person name="Suresh K."/>
        </authorList>
    </citation>
    <scope>NUCLEOTIDE SEQUENCE [LARGE SCALE GENOMIC DNA]</scope>
    <source>
        <strain evidence="1 2">PI-S10-A1B</strain>
    </source>
</reference>
<evidence type="ECO:0000313" key="2">
    <source>
        <dbReference type="Proteomes" id="UP000260680"/>
    </source>
</evidence>
<sequence length="82" mass="9307">MKIPSKVNSFSDSVIALFAPILEKLEERDMTPHELLEATRTKVSEISIFLDALDCLYKLGQIEIPDGTEVLHYVKADNMREV</sequence>
<name>A0A3E2N9R7_9FIRM</name>
<evidence type="ECO:0000313" key="1">
    <source>
        <dbReference type="EMBL" id="RFZ77674.1"/>
    </source>
</evidence>
<proteinExistence type="predicted"/>
<comment type="caution">
    <text evidence="1">The sequence shown here is derived from an EMBL/GenBank/DDBJ whole genome shotgun (WGS) entry which is preliminary data.</text>
</comment>
<gene>
    <name evidence="1" type="ORF">DS742_17270</name>
</gene>
<dbReference type="RefSeq" id="WP_117418227.1">
    <property type="nucleotide sequence ID" value="NZ_QOHO01000056.1"/>
</dbReference>
<organism evidence="1 2">
    <name type="scientific">Lacrimispora amygdalina</name>
    <dbReference type="NCBI Taxonomy" id="253257"/>
    <lineage>
        <taxon>Bacteria</taxon>
        <taxon>Bacillati</taxon>
        <taxon>Bacillota</taxon>
        <taxon>Clostridia</taxon>
        <taxon>Lachnospirales</taxon>
        <taxon>Lachnospiraceae</taxon>
        <taxon>Lacrimispora</taxon>
    </lineage>
</organism>
<dbReference type="OrthoDB" id="3268378at2"/>
<dbReference type="EMBL" id="QOHO01000056">
    <property type="protein sequence ID" value="RFZ77674.1"/>
    <property type="molecule type" value="Genomic_DNA"/>
</dbReference>
<dbReference type="AlphaFoldDB" id="A0A3E2N9R7"/>
<protein>
    <submittedName>
        <fullName evidence="1">Uncharacterized protein</fullName>
    </submittedName>
</protein>
<accession>A0A3E2N9R7</accession>
<dbReference type="Pfam" id="PF20292">
    <property type="entry name" value="MC7"/>
    <property type="match status" value="1"/>
</dbReference>